<dbReference type="NCBIfam" id="NF045756">
    <property type="entry name" value="MPN555"/>
    <property type="match status" value="1"/>
</dbReference>
<dbReference type="GO" id="GO:0006457">
    <property type="term" value="P:protein folding"/>
    <property type="evidence" value="ECO:0007669"/>
    <property type="project" value="InterPro"/>
</dbReference>
<dbReference type="AlphaFoldDB" id="U5NC62"/>
<keyword evidence="2" id="KW-1185">Reference proteome</keyword>
<dbReference type="RefSeq" id="WP_022770062.1">
    <property type="nucleotide sequence ID" value="NC_022575.1"/>
</dbReference>
<organism evidence="1 2">
    <name type="scientific">Mycoplasma parvum str. Indiana</name>
    <dbReference type="NCBI Taxonomy" id="1403316"/>
    <lineage>
        <taxon>Bacteria</taxon>
        <taxon>Bacillati</taxon>
        <taxon>Mycoplasmatota</taxon>
        <taxon>Mollicutes</taxon>
        <taxon>Mycoplasmataceae</taxon>
        <taxon>Mycoplasma</taxon>
    </lineage>
</organism>
<reference evidence="1 2" key="1">
    <citation type="journal article" date="2013" name="Genome Announc.">
        <title>Genome Sequence of Mycoplasma parvum (Formerly Eperythrozoon parvum), a Diminutive Hemoplasma of the Pig.</title>
        <authorList>
            <person name="do Nascimento N.C."/>
            <person name="Dos Santos A.P."/>
            <person name="Chu Y."/>
            <person name="Guimaraes A.M."/>
            <person name="Pagliaro A."/>
            <person name="Messick J.B."/>
        </authorList>
    </citation>
    <scope>NUCLEOTIDE SEQUENCE [LARGE SCALE GENOMIC DNA]</scope>
    <source>
        <strain evidence="1 2">Indiana</strain>
    </source>
</reference>
<dbReference type="InterPro" id="IPR054820">
    <property type="entry name" value="MPN555-like"/>
</dbReference>
<evidence type="ECO:0000313" key="1">
    <source>
        <dbReference type="EMBL" id="AGX89166.1"/>
    </source>
</evidence>
<accession>U5NC62</accession>
<protein>
    <recommendedName>
        <fullName evidence="3">Trigger factor C-terminal domain-containing protein</fullName>
    </recommendedName>
</protein>
<evidence type="ECO:0008006" key="3">
    <source>
        <dbReference type="Google" id="ProtNLM"/>
    </source>
</evidence>
<dbReference type="Proteomes" id="UP000017119">
    <property type="component" value="Chromosome"/>
</dbReference>
<dbReference type="GO" id="GO:0015031">
    <property type="term" value="P:protein transport"/>
    <property type="evidence" value="ECO:0007669"/>
    <property type="project" value="InterPro"/>
</dbReference>
<name>U5NC62_9MOLU</name>
<sequence>MQEKLVSKPSFKSKVKRNRAINWGSLVVVNEIKTLPHLVENFEQALKAANPGITKKELEEKKKEVILKDNIFNCVMDEVASAYSIEFDEEEVKEKEKKFLEQFQGFSADEIRSNVKVMILKELIYEDLAKEWGLEVSLDVARDVLKDFLSKTGQSYSEYLNDPDRIEMVRKSILEQTITTRIINGFETKIQLGDNSGRVVKQKMLKS</sequence>
<dbReference type="PATRIC" id="fig|1403316.3.peg.397"/>
<dbReference type="HOGENOM" id="CLU_110277_0_0_14"/>
<proteinExistence type="predicted"/>
<evidence type="ECO:0000313" key="2">
    <source>
        <dbReference type="Proteomes" id="UP000017119"/>
    </source>
</evidence>
<dbReference type="Gene3D" id="1.10.3120.10">
    <property type="entry name" value="Trigger factor, C-terminal domain"/>
    <property type="match status" value="1"/>
</dbReference>
<dbReference type="InterPro" id="IPR027304">
    <property type="entry name" value="Trigger_fact/SurA_dom_sf"/>
</dbReference>
<dbReference type="EMBL" id="CP006771">
    <property type="protein sequence ID" value="AGX89166.1"/>
    <property type="molecule type" value="Genomic_DNA"/>
</dbReference>
<dbReference type="InterPro" id="IPR037041">
    <property type="entry name" value="Trigger_fac_C_sf"/>
</dbReference>
<gene>
    <name evidence="1" type="ORF">PRV_02140</name>
</gene>
<dbReference type="SUPFAM" id="SSF109998">
    <property type="entry name" value="Triger factor/SurA peptide-binding domain-like"/>
    <property type="match status" value="1"/>
</dbReference>
<dbReference type="STRING" id="1403316.PRV_02140"/>
<dbReference type="KEGG" id="mpv:PRV_02140"/>